<feature type="coiled-coil region" evidence="1">
    <location>
        <begin position="607"/>
        <end position="634"/>
    </location>
</feature>
<keyword evidence="5" id="KW-1185">Reference proteome</keyword>
<feature type="compositionally biased region" description="Polar residues" evidence="2">
    <location>
        <begin position="229"/>
        <end position="238"/>
    </location>
</feature>
<feature type="compositionally biased region" description="Basic residues" evidence="2">
    <location>
        <begin position="188"/>
        <end position="199"/>
    </location>
</feature>
<dbReference type="InterPro" id="IPR045323">
    <property type="entry name" value="CCDC34"/>
</dbReference>
<feature type="region of interest" description="Disordered" evidence="2">
    <location>
        <begin position="116"/>
        <end position="243"/>
    </location>
</feature>
<feature type="compositionally biased region" description="Low complexity" evidence="2">
    <location>
        <begin position="153"/>
        <end position="166"/>
    </location>
</feature>
<sequence length="681" mass="77611">MAFFDRTKAKGYFIPFKEVFKSTRTGICQATTVEKLSDELDKWRTATLSDERAKGATMLKAQEAANSCGCTFPLSPDSHCIGMQKGSPENAMYKDVRLNIKIPRSPKFDKEIKKIKRMTKGSSSMQKYTSPPTSESARITIKRSVVARRSPLSSTPKKTTKSNTGKSIRRSSIQKSPCTPLTGSPPKIIKRALKSHKSSSKKETPKSVSTTSPNVTPNKAPRMGIKRSPQLQKSSSIQSHKRILGGNNRLMIIQPLEVDKFEFSSSPDVSPNKDSLLGIKRTQKMPKPSPPGENNRKKNYQELQKSPVLVTTGDSPKPKKGLLKTNKSPDGIFKQNRRTNLKHRTEILKSPTTISSDERLTGSPEFYPMSSPEMNYNSDIMSSLSPFSTPSSADASTGPYRMTRRRSAEFHISPYESSPESCAGNKKRSIYDSTSDELRNRKRLLNLMHESYLRRTSSSSMPEDEDSIDFDTPTNVKRNLETNKHSQMSSKSQKEIEQKSWNWTFDDWLAYKKMQRQAELKRQEEERAYRDFWTAKRREISEGAHQSWLKKKQLEEEAKRVQKHMQLAALNASNSLKNNPIKAAPAKPKRNVSQEMIKQELDSWHLKKIEIEKAKRKEQQLALLKQEEEQFNRQRKSEMAFKKWFSTVHTKPKPVPMNQGLDSLRGTISKLYVNPQPWVTV</sequence>
<dbReference type="PANTHER" id="PTHR23247:SF2">
    <property type="entry name" value="COILED-COIL DOMAIN-CONTAINING PROTEIN 34"/>
    <property type="match status" value="1"/>
</dbReference>
<feature type="domain" description="Coiled-coil" evidence="3">
    <location>
        <begin position="505"/>
        <end position="678"/>
    </location>
</feature>
<dbReference type="PANTHER" id="PTHR23247">
    <property type="entry name" value="NY-REN-41 ANTIGEN L15 -RELATED"/>
    <property type="match status" value="1"/>
</dbReference>
<protein>
    <submittedName>
        <fullName evidence="4">Inner centromere protein A-like</fullName>
    </submittedName>
</protein>
<evidence type="ECO:0000256" key="2">
    <source>
        <dbReference type="SAM" id="MobiDB-lite"/>
    </source>
</evidence>
<feature type="region of interest" description="Disordered" evidence="2">
    <location>
        <begin position="455"/>
        <end position="475"/>
    </location>
</feature>
<dbReference type="EMBL" id="AP029264">
    <property type="protein sequence ID" value="BFF93532.1"/>
    <property type="molecule type" value="Genomic_DNA"/>
</dbReference>
<feature type="region of interest" description="Disordered" evidence="2">
    <location>
        <begin position="263"/>
        <end position="333"/>
    </location>
</feature>
<name>A0AAU9FCY3_DROMD</name>
<dbReference type="InterPro" id="IPR025259">
    <property type="entry name" value="CCDC34/181"/>
</dbReference>
<organism evidence="4 5">
    <name type="scientific">Drosophila madeirensis</name>
    <name type="common">Fruit fly</name>
    <dbReference type="NCBI Taxonomy" id="30013"/>
    <lineage>
        <taxon>Eukaryota</taxon>
        <taxon>Metazoa</taxon>
        <taxon>Ecdysozoa</taxon>
        <taxon>Arthropoda</taxon>
        <taxon>Hexapoda</taxon>
        <taxon>Insecta</taxon>
        <taxon>Pterygota</taxon>
        <taxon>Neoptera</taxon>
        <taxon>Endopterygota</taxon>
        <taxon>Diptera</taxon>
        <taxon>Brachycera</taxon>
        <taxon>Muscomorpha</taxon>
        <taxon>Ephydroidea</taxon>
        <taxon>Drosophilidae</taxon>
        <taxon>Drosophila</taxon>
        <taxon>Sophophora</taxon>
    </lineage>
</organism>
<reference evidence="4 5" key="1">
    <citation type="submission" date="2024-02" db="EMBL/GenBank/DDBJ databases">
        <title>A chromosome-level genome assembly of Drosophila madeirensis, a fruit fly species endemic to Madeira island.</title>
        <authorList>
            <person name="Tomihara K."/>
            <person name="Llopart A."/>
            <person name="Yamamoto D."/>
        </authorList>
    </citation>
    <scope>NUCLEOTIDE SEQUENCE [LARGE SCALE GENOMIC DNA]</scope>
    <source>
        <strain evidence="4 5">RF1</strain>
    </source>
</reference>
<feature type="compositionally biased region" description="Polar residues" evidence="2">
    <location>
        <begin position="263"/>
        <end position="273"/>
    </location>
</feature>
<accession>A0AAU9FCY3</accession>
<feature type="coiled-coil region" evidence="1">
    <location>
        <begin position="511"/>
        <end position="571"/>
    </location>
</feature>
<evidence type="ECO:0000313" key="5">
    <source>
        <dbReference type="Proteomes" id="UP001500889"/>
    </source>
</evidence>
<feature type="compositionally biased region" description="Polar residues" evidence="2">
    <location>
        <begin position="206"/>
        <end position="217"/>
    </location>
</feature>
<dbReference type="Pfam" id="PF13904">
    <property type="entry name" value="CCDC34"/>
    <property type="match status" value="1"/>
</dbReference>
<dbReference type="AlphaFoldDB" id="A0AAU9FCY3"/>
<feature type="compositionally biased region" description="Polar residues" evidence="2">
    <location>
        <begin position="170"/>
        <end position="182"/>
    </location>
</feature>
<evidence type="ECO:0000313" key="4">
    <source>
        <dbReference type="EMBL" id="BFF93532.1"/>
    </source>
</evidence>
<proteinExistence type="predicted"/>
<keyword evidence="1" id="KW-0175">Coiled coil</keyword>
<feature type="compositionally biased region" description="Polar residues" evidence="2">
    <location>
        <begin position="120"/>
        <end position="137"/>
    </location>
</feature>
<gene>
    <name evidence="4" type="ORF">DMAD_11373</name>
</gene>
<evidence type="ECO:0000256" key="1">
    <source>
        <dbReference type="SAM" id="Coils"/>
    </source>
</evidence>
<evidence type="ECO:0000259" key="3">
    <source>
        <dbReference type="Pfam" id="PF13904"/>
    </source>
</evidence>
<dbReference type="Proteomes" id="UP001500889">
    <property type="component" value="Chromosome U"/>
</dbReference>